<evidence type="ECO:0000313" key="2">
    <source>
        <dbReference type="Proteomes" id="UP000601990"/>
    </source>
</evidence>
<reference evidence="1" key="1">
    <citation type="submission" date="2019-12" db="EMBL/GenBank/DDBJ databases">
        <title>Comparative genomics gives insights into the taxonomy of the Azoarcus-Aromatoleum group and reveals separate origins of nif in the plant-associated Azoarcus and non-plant-associated Aromatoleum sub-groups.</title>
        <authorList>
            <person name="Lafos M."/>
            <person name="Maluk M."/>
            <person name="Batista M."/>
            <person name="Junghare M."/>
            <person name="Carmona M."/>
            <person name="Faoro H."/>
            <person name="Cruz L.M."/>
            <person name="Battistoni F."/>
            <person name="De Souza E."/>
            <person name="Pedrosa F."/>
            <person name="Chen W.-M."/>
            <person name="Poole P.S."/>
            <person name="Dixon R.A."/>
            <person name="James E.K."/>
        </authorList>
    </citation>
    <scope>NUCLEOTIDE SEQUENCE</scope>
    <source>
        <strain evidence="1">U120</strain>
    </source>
</reference>
<dbReference type="EMBL" id="WTVH01000010">
    <property type="protein sequence ID" value="NMF93117.1"/>
    <property type="molecule type" value="Genomic_DNA"/>
</dbReference>
<accession>A0ABX1N2B2</accession>
<sequence>MAELDPTWSTGDPDNKKANLCRVAFCWQIDDLPVFDLERAMGIEPDRMSIRKYLIIKPIRAGESLGRTTLLVHFTNSGGMRHLDPRQERRRPYLVLGILSSLS</sequence>
<evidence type="ECO:0000313" key="1">
    <source>
        <dbReference type="EMBL" id="NMF93117.1"/>
    </source>
</evidence>
<proteinExistence type="predicted"/>
<organism evidence="1 2">
    <name type="scientific">Aromatoleum buckelii</name>
    <dbReference type="NCBI Taxonomy" id="200254"/>
    <lineage>
        <taxon>Bacteria</taxon>
        <taxon>Pseudomonadati</taxon>
        <taxon>Pseudomonadota</taxon>
        <taxon>Betaproteobacteria</taxon>
        <taxon>Rhodocyclales</taxon>
        <taxon>Rhodocyclaceae</taxon>
        <taxon>Aromatoleum</taxon>
    </lineage>
</organism>
<gene>
    <name evidence="1" type="ORF">GO608_07220</name>
</gene>
<dbReference type="RefSeq" id="WP_169198400.1">
    <property type="nucleotide sequence ID" value="NZ_WTVH02000008.1"/>
</dbReference>
<protein>
    <submittedName>
        <fullName evidence="1">Uncharacterized protein</fullName>
    </submittedName>
</protein>
<name>A0ABX1N2B2_9RHOO</name>
<keyword evidence="2" id="KW-1185">Reference proteome</keyword>
<dbReference type="Proteomes" id="UP000601990">
    <property type="component" value="Unassembled WGS sequence"/>
</dbReference>
<comment type="caution">
    <text evidence="1">The sequence shown here is derived from an EMBL/GenBank/DDBJ whole genome shotgun (WGS) entry which is preliminary data.</text>
</comment>